<protein>
    <submittedName>
        <fullName evidence="2">SdpI family protein</fullName>
    </submittedName>
</protein>
<dbReference type="InterPro" id="IPR025962">
    <property type="entry name" value="SdpI/YhfL"/>
</dbReference>
<keyword evidence="3" id="KW-1185">Reference proteome</keyword>
<gene>
    <name evidence="2" type="ORF">G7068_01380</name>
</gene>
<evidence type="ECO:0000313" key="2">
    <source>
        <dbReference type="EMBL" id="QIK62005.1"/>
    </source>
</evidence>
<dbReference type="Proteomes" id="UP000502677">
    <property type="component" value="Chromosome"/>
</dbReference>
<keyword evidence="1" id="KW-0812">Transmembrane</keyword>
<sequence length="119" mass="12632">MVIWNAMAIAVFATVITILAGHGKIPNNGVVGIRTFSIQRTDETWTEAHRAATPILLGLSIVVVIVGTITLVATAGSADNIAIFIGFGLLGLDIIVLIIAAIRANIVARRTWIKYVSPK</sequence>
<reference evidence="2 3" key="1">
    <citation type="submission" date="2020-03" db="EMBL/GenBank/DDBJ databases">
        <title>Leucobacter sp. nov., isolated from beetles.</title>
        <authorList>
            <person name="Hyun D.-W."/>
            <person name="Bae J.-W."/>
        </authorList>
    </citation>
    <scope>NUCLEOTIDE SEQUENCE [LARGE SCALE GENOMIC DNA]</scope>
    <source>
        <strain evidence="2 3">HDW9C</strain>
    </source>
</reference>
<proteinExistence type="predicted"/>
<evidence type="ECO:0000313" key="3">
    <source>
        <dbReference type="Proteomes" id="UP000502677"/>
    </source>
</evidence>
<dbReference type="EMBL" id="CP049863">
    <property type="protein sequence ID" value="QIK62005.1"/>
    <property type="molecule type" value="Genomic_DNA"/>
</dbReference>
<feature type="transmembrane region" description="Helical" evidence="1">
    <location>
        <begin position="55"/>
        <end position="75"/>
    </location>
</feature>
<dbReference type="AlphaFoldDB" id="A0A6G7XBS0"/>
<keyword evidence="1" id="KW-0472">Membrane</keyword>
<organism evidence="2 3">
    <name type="scientific">Leucobacter viscericola</name>
    <dbReference type="NCBI Taxonomy" id="2714935"/>
    <lineage>
        <taxon>Bacteria</taxon>
        <taxon>Bacillati</taxon>
        <taxon>Actinomycetota</taxon>
        <taxon>Actinomycetes</taxon>
        <taxon>Micrococcales</taxon>
        <taxon>Microbacteriaceae</taxon>
        <taxon>Leucobacter</taxon>
    </lineage>
</organism>
<feature type="transmembrane region" description="Helical" evidence="1">
    <location>
        <begin position="6"/>
        <end position="25"/>
    </location>
</feature>
<accession>A0A6G7XBS0</accession>
<dbReference type="RefSeq" id="WP_166287806.1">
    <property type="nucleotide sequence ID" value="NZ_CP049863.1"/>
</dbReference>
<evidence type="ECO:0000256" key="1">
    <source>
        <dbReference type="SAM" id="Phobius"/>
    </source>
</evidence>
<feature type="transmembrane region" description="Helical" evidence="1">
    <location>
        <begin position="81"/>
        <end position="102"/>
    </location>
</feature>
<dbReference type="KEGG" id="lvi:G7068_01380"/>
<dbReference type="Pfam" id="PF13630">
    <property type="entry name" value="SdpI"/>
    <property type="match status" value="1"/>
</dbReference>
<keyword evidence="1" id="KW-1133">Transmembrane helix</keyword>
<name>A0A6G7XBS0_9MICO</name>